<dbReference type="Pfam" id="PF03177">
    <property type="entry name" value="Nucleoporin_C"/>
    <property type="match status" value="1"/>
</dbReference>
<evidence type="ECO:0000256" key="3">
    <source>
        <dbReference type="ARBA" id="ARBA00022448"/>
    </source>
</evidence>
<evidence type="ECO:0000259" key="5">
    <source>
        <dbReference type="Pfam" id="PF03177"/>
    </source>
</evidence>
<dbReference type="InterPro" id="IPR042533">
    <property type="entry name" value="Nucleoporin_Nup155_C_1"/>
</dbReference>
<dbReference type="GO" id="GO:0044611">
    <property type="term" value="C:nuclear pore inner ring"/>
    <property type="evidence" value="ECO:0007669"/>
    <property type="project" value="TreeGrafter"/>
</dbReference>
<dbReference type="EMBL" id="QKYT01000003">
    <property type="protein sequence ID" value="RIA99513.1"/>
    <property type="molecule type" value="Genomic_DNA"/>
</dbReference>
<dbReference type="InterPro" id="IPR014908">
    <property type="entry name" value="Nucleoporin_Nup133/Nup155_N"/>
</dbReference>
<organism evidence="7 8">
    <name type="scientific">Glomus cerebriforme</name>
    <dbReference type="NCBI Taxonomy" id="658196"/>
    <lineage>
        <taxon>Eukaryota</taxon>
        <taxon>Fungi</taxon>
        <taxon>Fungi incertae sedis</taxon>
        <taxon>Mucoromycota</taxon>
        <taxon>Glomeromycotina</taxon>
        <taxon>Glomeromycetes</taxon>
        <taxon>Glomerales</taxon>
        <taxon>Glomeraceae</taxon>
        <taxon>Glomus</taxon>
    </lineage>
</organism>
<dbReference type="STRING" id="658196.A0A397TMT1"/>
<feature type="domain" description="Nucleoporin Nup133/Nup155-like C-terminal" evidence="5">
    <location>
        <begin position="527"/>
        <end position="1065"/>
    </location>
</feature>
<gene>
    <name evidence="7" type="ORF">C1645_746988</name>
</gene>
<dbReference type="PANTHER" id="PTHR10350:SF6">
    <property type="entry name" value="NUCLEAR PORE COMPLEX PROTEIN NUP155"/>
    <property type="match status" value="1"/>
</dbReference>
<proteinExistence type="inferred from homology"/>
<dbReference type="Proteomes" id="UP000265703">
    <property type="component" value="Unassembled WGS sequence"/>
</dbReference>
<keyword evidence="3" id="KW-0813">Transport</keyword>
<dbReference type="Gene3D" id="1.25.40.440">
    <property type="entry name" value="Nucleoporin, helical domain, central subdomain"/>
    <property type="match status" value="1"/>
</dbReference>
<comment type="subcellular location">
    <subcellularLocation>
        <location evidence="1">Nucleus</location>
    </subcellularLocation>
</comment>
<keyword evidence="4" id="KW-0539">Nucleus</keyword>
<name>A0A397TMT1_9GLOM</name>
<dbReference type="InterPro" id="IPR007187">
    <property type="entry name" value="Nucleoporin_Nup133/Nup155_C"/>
</dbReference>
<dbReference type="GO" id="GO:0006606">
    <property type="term" value="P:protein import into nucleus"/>
    <property type="evidence" value="ECO:0007669"/>
    <property type="project" value="TreeGrafter"/>
</dbReference>
<evidence type="ECO:0000313" key="8">
    <source>
        <dbReference type="Proteomes" id="UP000265703"/>
    </source>
</evidence>
<dbReference type="Gene3D" id="1.20.120.1050">
    <property type="match status" value="1"/>
</dbReference>
<evidence type="ECO:0000256" key="2">
    <source>
        <dbReference type="ARBA" id="ARBA00007373"/>
    </source>
</evidence>
<dbReference type="GO" id="GO:0006405">
    <property type="term" value="P:RNA export from nucleus"/>
    <property type="evidence" value="ECO:0007669"/>
    <property type="project" value="TreeGrafter"/>
</dbReference>
<evidence type="ECO:0000256" key="1">
    <source>
        <dbReference type="ARBA" id="ARBA00004123"/>
    </source>
</evidence>
<feature type="domain" description="Nucleoporin Nup133/Nup155-like N-terminal" evidence="6">
    <location>
        <begin position="56"/>
        <end position="468"/>
    </location>
</feature>
<dbReference type="InterPro" id="IPR004870">
    <property type="entry name" value="Nucleoporin_Nup155"/>
</dbReference>
<dbReference type="OrthoDB" id="338970at2759"/>
<dbReference type="GO" id="GO:0017056">
    <property type="term" value="F:structural constituent of nuclear pore"/>
    <property type="evidence" value="ECO:0007669"/>
    <property type="project" value="InterPro"/>
</dbReference>
<evidence type="ECO:0000259" key="6">
    <source>
        <dbReference type="Pfam" id="PF08801"/>
    </source>
</evidence>
<dbReference type="Gene3D" id="1.25.40.450">
    <property type="entry name" value="Nucleoporin, helical domain, N-terminal subdomain"/>
    <property type="match status" value="1"/>
</dbReference>
<protein>
    <submittedName>
        <fullName evidence="7">Non-repetitive/WGA-negative nucleoporin C-terminal-domain-containing protein</fullName>
    </submittedName>
</protein>
<reference evidence="7 8" key="1">
    <citation type="submission" date="2018-06" db="EMBL/GenBank/DDBJ databases">
        <title>Comparative genomics reveals the genomic features of Rhizophagus irregularis, R. cerebriforme, R. diaphanum and Gigaspora rosea, and their symbiotic lifestyle signature.</title>
        <authorList>
            <person name="Morin E."/>
            <person name="San Clemente H."/>
            <person name="Chen E.C.H."/>
            <person name="De La Providencia I."/>
            <person name="Hainaut M."/>
            <person name="Kuo A."/>
            <person name="Kohler A."/>
            <person name="Murat C."/>
            <person name="Tang N."/>
            <person name="Roy S."/>
            <person name="Loubradou J."/>
            <person name="Henrissat B."/>
            <person name="Grigoriev I.V."/>
            <person name="Corradi N."/>
            <person name="Roux C."/>
            <person name="Martin F.M."/>
        </authorList>
    </citation>
    <scope>NUCLEOTIDE SEQUENCE [LARGE SCALE GENOMIC DNA]</scope>
    <source>
        <strain evidence="7 8">DAOM 227022</strain>
    </source>
</reference>
<dbReference type="PANTHER" id="PTHR10350">
    <property type="entry name" value="NUCLEAR PORE COMPLEX PROTEIN NUP155"/>
    <property type="match status" value="1"/>
</dbReference>
<dbReference type="GO" id="GO:0000972">
    <property type="term" value="P:transcription-dependent tethering of RNA polymerase II gene DNA at nuclear periphery"/>
    <property type="evidence" value="ECO:0007669"/>
    <property type="project" value="TreeGrafter"/>
</dbReference>
<dbReference type="Gene3D" id="1.20.58.1780">
    <property type="match status" value="1"/>
</dbReference>
<evidence type="ECO:0000256" key="4">
    <source>
        <dbReference type="ARBA" id="ARBA00023242"/>
    </source>
</evidence>
<dbReference type="GO" id="GO:0036228">
    <property type="term" value="P:protein localization to nuclear inner membrane"/>
    <property type="evidence" value="ECO:0007669"/>
    <property type="project" value="TreeGrafter"/>
</dbReference>
<comment type="caution">
    <text evidence="7">The sequence shown here is derived from an EMBL/GenBank/DDBJ whole genome shotgun (WGS) entry which is preliminary data.</text>
</comment>
<dbReference type="InterPro" id="IPR042537">
    <property type="entry name" value="Nucleoporin_Nup155_C_2"/>
</dbReference>
<accession>A0A397TMT1</accession>
<keyword evidence="8" id="KW-1185">Reference proteome</keyword>
<evidence type="ECO:0000313" key="7">
    <source>
        <dbReference type="EMBL" id="RIA99513.1"/>
    </source>
</evidence>
<dbReference type="AlphaFoldDB" id="A0A397TMT1"/>
<comment type="similarity">
    <text evidence="2">Belongs to the non-repetitive/WGA-negative nucleoporin family.</text>
</comment>
<dbReference type="Pfam" id="PF08801">
    <property type="entry name" value="Nucleoporin_N"/>
    <property type="match status" value="1"/>
</dbReference>
<sequence>MATSTVTKESIISNKVNTDSKYLTSLFRQSPDRTQERYKPAMQETLPLKEEKIILIPTRLRELLANTSDEIVVKLGCFPYTNLVYFTVNDNLFIWEYEKGNDENAIGHIDVHPLQDLYIKCVGLAKPRAGRFIDDAQYVLVIVTDKAVHIFGLSNTPAGIVFHDMSSDRYRANYSKKTVESIVGTDDGRIFLIDAGELCELVYEDEGWFSHPCRLEIRSLSTFDQQLRFISNYSSRLKSVVVDDARNILSVMSDHHIESFLIIKNGGPLRSLGKWSINEDKSELKGTLSSIHPIYVTESSFYCLLAVTTTGHRGYFTCYSINSRYGWSVITDTTSYKNTDPNCLILYEVHDPPAQPPAQVAQQSNSGYSMFKYFHGVFFALRREGASHIVTTTYPNYGSMFMRFIQSQEPIFSEHIFTFPYHNIYEIQEIRNPLHDPKAFEEYSNDLIDQFYAPSRKFLVYSHHGIIILNKLRPVDHLENIIKRGLTNEAAKAFIENYGQEQTCAMFFLIANDESYAALKIFSYTVLFEGFAYCLARILRPVWRQKILKLSPKPTNLQRLDTNIPEQKLQYIIKKLLNLKKFCDKHPDLKTLHLIENTSTNTLTSSQAIGISGLYDALVRMADAISFIILMLEYNLPETIERVDPSTKQTIAISNFDQLVTDTTVRSSWHDVVLAIIRKETTPRVENLSRNLEARCPTFCNAIEVKLYQGYEALQKAKKNEDEHTTNEALRSSLKLFTESINTMTYGTLINLCNEYKNFKFYEGAVELLLKAAHTMEHVTEKRKSILDNVIETLRDAGVFNEGVHRQTRTFNPVLHKALELGLTLKDIDFLFAVYDEFLLANSIPQLFDPAAPYIEGYLTHSKDLSSPEVRKKLDLYCDYCVTRHEYLKAAEVKDYIAQNAGDDVDLQERLNYLSHAVGQAESAKEFSESAKVIEILNKYRNKMKIAQIQFEIYLEISGMPDNVFNNFVKSQGIPIPSKGEVLALLNQKLYDSNILLNDFIHPFELFEKKLALLQTVEDVPYHTEVANVWENIIQKAIQRSEDQGMIQPIADTLINAGRKYYPSDTRMLPLGKSRLVIKIFI</sequence>